<comment type="caution">
    <text evidence="1">The sequence shown here is derived from an EMBL/GenBank/DDBJ whole genome shotgun (WGS) entry which is preliminary data.</text>
</comment>
<dbReference type="EMBL" id="AWWV01016494">
    <property type="protein sequence ID" value="OMO49402.1"/>
    <property type="molecule type" value="Genomic_DNA"/>
</dbReference>
<dbReference type="OrthoDB" id="983293at2759"/>
<reference evidence="1 2" key="1">
    <citation type="submission" date="2013-09" db="EMBL/GenBank/DDBJ databases">
        <title>Corchorus capsularis genome sequencing.</title>
        <authorList>
            <person name="Alam M."/>
            <person name="Haque M.S."/>
            <person name="Islam M.S."/>
            <person name="Emdad E.M."/>
            <person name="Islam M.M."/>
            <person name="Ahmed B."/>
            <person name="Halim A."/>
            <person name="Hossen Q.M.M."/>
            <person name="Hossain M.Z."/>
            <person name="Ahmed R."/>
            <person name="Khan M.M."/>
            <person name="Islam R."/>
            <person name="Rashid M.M."/>
            <person name="Khan S.A."/>
            <person name="Rahman M.S."/>
            <person name="Alam M."/>
        </authorList>
    </citation>
    <scope>NUCLEOTIDE SEQUENCE [LARGE SCALE GENOMIC DNA]</scope>
    <source>
        <strain evidence="2">cv. CVL-1</strain>
        <tissue evidence="1">Whole seedling</tissue>
    </source>
</reference>
<evidence type="ECO:0000313" key="1">
    <source>
        <dbReference type="EMBL" id="OMO49402.1"/>
    </source>
</evidence>
<keyword evidence="2" id="KW-1185">Reference proteome</keyword>
<proteinExistence type="predicted"/>
<gene>
    <name evidence="1" type="ORF">CCACVL1_31022</name>
</gene>
<name>A0A1R3FU61_COCAP</name>
<dbReference type="OMA" id="FTSEVVI"/>
<dbReference type="Gramene" id="OMO49402">
    <property type="protein sequence ID" value="OMO49402"/>
    <property type="gene ID" value="CCACVL1_31022"/>
</dbReference>
<dbReference type="InterPro" id="IPR053085">
    <property type="entry name" value="Jasmonate-induced_protein"/>
</dbReference>
<dbReference type="AlphaFoldDB" id="A0A1R3FU61"/>
<dbReference type="PANTHER" id="PTHR36482:SF8">
    <property type="match status" value="1"/>
</dbReference>
<sequence>MAAKPSTGIPVETQCYLKNNTDVYVTLDSQSYWHGYGQPPRSIQSQNEGHLKHIADDAGSIGGISYVLGNQIKWIVAWSNAEDQSNKVYTNILKASDVIDWADIKANLGKSGNQSSVNNINGFTSEVVIDATSPTPKLTAKLRQAI</sequence>
<evidence type="ECO:0008006" key="3">
    <source>
        <dbReference type="Google" id="ProtNLM"/>
    </source>
</evidence>
<organism evidence="1 2">
    <name type="scientific">Corchorus capsularis</name>
    <name type="common">Jute</name>
    <dbReference type="NCBI Taxonomy" id="210143"/>
    <lineage>
        <taxon>Eukaryota</taxon>
        <taxon>Viridiplantae</taxon>
        <taxon>Streptophyta</taxon>
        <taxon>Embryophyta</taxon>
        <taxon>Tracheophyta</taxon>
        <taxon>Spermatophyta</taxon>
        <taxon>Magnoliopsida</taxon>
        <taxon>eudicotyledons</taxon>
        <taxon>Gunneridae</taxon>
        <taxon>Pentapetalae</taxon>
        <taxon>rosids</taxon>
        <taxon>malvids</taxon>
        <taxon>Malvales</taxon>
        <taxon>Malvaceae</taxon>
        <taxon>Grewioideae</taxon>
        <taxon>Apeibeae</taxon>
        <taxon>Corchorus</taxon>
    </lineage>
</organism>
<evidence type="ECO:0000313" key="2">
    <source>
        <dbReference type="Proteomes" id="UP000188268"/>
    </source>
</evidence>
<dbReference type="PANTHER" id="PTHR36482">
    <property type="entry name" value="OSJNBA0024J22.15 PROTEIN"/>
    <property type="match status" value="1"/>
</dbReference>
<protein>
    <recommendedName>
        <fullName evidence="3">23 kDa jasmonate-induced protein-like</fullName>
    </recommendedName>
</protein>
<accession>A0A1R3FU61</accession>
<dbReference type="Proteomes" id="UP000188268">
    <property type="component" value="Unassembled WGS sequence"/>
</dbReference>